<dbReference type="NCBIfam" id="TIGR00188">
    <property type="entry name" value="rnpA"/>
    <property type="match status" value="1"/>
</dbReference>
<dbReference type="InterPro" id="IPR020568">
    <property type="entry name" value="Ribosomal_Su5_D2-typ_SF"/>
</dbReference>
<dbReference type="EC" id="3.1.26.5" evidence="6 7"/>
<dbReference type="GO" id="GO:0000049">
    <property type="term" value="F:tRNA binding"/>
    <property type="evidence" value="ECO:0007669"/>
    <property type="project" value="UniProtKB-UniRule"/>
</dbReference>
<dbReference type="GO" id="GO:0004526">
    <property type="term" value="F:ribonuclease P activity"/>
    <property type="evidence" value="ECO:0007669"/>
    <property type="project" value="UniProtKB-UniRule"/>
</dbReference>
<comment type="catalytic activity">
    <reaction evidence="6">
        <text>Endonucleolytic cleavage of RNA, removing 5'-extranucleotides from tRNA precursor.</text>
        <dbReference type="EC" id="3.1.26.5"/>
    </reaction>
</comment>
<evidence type="ECO:0000256" key="3">
    <source>
        <dbReference type="ARBA" id="ARBA00022759"/>
    </source>
</evidence>
<feature type="compositionally biased region" description="Basic and acidic residues" evidence="8">
    <location>
        <begin position="150"/>
        <end position="164"/>
    </location>
</feature>
<accession>A0A849A8K2</accession>
<comment type="caution">
    <text evidence="9">The sequence shown here is derived from an EMBL/GenBank/DDBJ whole genome shotgun (WGS) entry which is preliminary data.</text>
</comment>
<comment type="subunit">
    <text evidence="6">Consists of a catalytic RNA component (M1 or rnpB) and a protein subunit.</text>
</comment>
<evidence type="ECO:0000256" key="7">
    <source>
        <dbReference type="NCBIfam" id="TIGR00188"/>
    </source>
</evidence>
<dbReference type="Gene3D" id="3.30.230.10">
    <property type="match status" value="1"/>
</dbReference>
<keyword evidence="5 6" id="KW-0694">RNA-binding</keyword>
<dbReference type="InterPro" id="IPR014721">
    <property type="entry name" value="Ribsml_uS5_D2-typ_fold_subgr"/>
</dbReference>
<dbReference type="Proteomes" id="UP000562984">
    <property type="component" value="Unassembled WGS sequence"/>
</dbReference>
<feature type="region of interest" description="Disordered" evidence="8">
    <location>
        <begin position="112"/>
        <end position="180"/>
    </location>
</feature>
<dbReference type="InterPro" id="IPR000100">
    <property type="entry name" value="RNase_P"/>
</dbReference>
<proteinExistence type="inferred from homology"/>
<dbReference type="SUPFAM" id="SSF54211">
    <property type="entry name" value="Ribosomal protein S5 domain 2-like"/>
    <property type="match status" value="1"/>
</dbReference>
<dbReference type="Pfam" id="PF00825">
    <property type="entry name" value="Ribonuclease_P"/>
    <property type="match status" value="1"/>
</dbReference>
<keyword evidence="4 6" id="KW-0378">Hydrolase</keyword>
<keyword evidence="2 6" id="KW-0540">Nuclease</keyword>
<evidence type="ECO:0000256" key="5">
    <source>
        <dbReference type="ARBA" id="ARBA00022884"/>
    </source>
</evidence>
<comment type="function">
    <text evidence="6">RNaseP catalyzes the removal of the 5'-leader sequence from pre-tRNA to produce the mature 5'-terminus. It can also cleave other RNA substrates such as 4.5S RNA. The protein component plays an auxiliary but essential role in vivo by binding to the 5'-leader sequence and broadening the substrate specificity of the ribozyme.</text>
</comment>
<dbReference type="PANTHER" id="PTHR33992">
    <property type="entry name" value="RIBONUCLEASE P PROTEIN COMPONENT"/>
    <property type="match status" value="1"/>
</dbReference>
<keyword evidence="3 6" id="KW-0255">Endonuclease</keyword>
<name>A0A849A8K2_9ACTN</name>
<dbReference type="AlphaFoldDB" id="A0A849A8K2"/>
<dbReference type="PANTHER" id="PTHR33992:SF1">
    <property type="entry name" value="RIBONUCLEASE P PROTEIN COMPONENT"/>
    <property type="match status" value="1"/>
</dbReference>
<evidence type="ECO:0000256" key="6">
    <source>
        <dbReference type="HAMAP-Rule" id="MF_00227"/>
    </source>
</evidence>
<evidence type="ECO:0000256" key="8">
    <source>
        <dbReference type="SAM" id="MobiDB-lite"/>
    </source>
</evidence>
<evidence type="ECO:0000313" key="10">
    <source>
        <dbReference type="Proteomes" id="UP000562984"/>
    </source>
</evidence>
<sequence length="180" mass="19062">MLPVARKLRSSADFTAVVRTGRRAGAARLVVHLRPPATSDSPVPPGRLARAGFVVSKAVGNSVTRHRITRQLRPLMWQRLTALPDGTDVVVRVLPAAAGASSAELAADLDSTVAAASRPGRRRPARPRPAQPGAAQPSAARPARNRSQQHRAERNRAEPSRAESNRAGGSRDAADDGSTR</sequence>
<dbReference type="GO" id="GO:0030677">
    <property type="term" value="C:ribonuclease P complex"/>
    <property type="evidence" value="ECO:0007669"/>
    <property type="project" value="TreeGrafter"/>
</dbReference>
<evidence type="ECO:0000256" key="2">
    <source>
        <dbReference type="ARBA" id="ARBA00022722"/>
    </source>
</evidence>
<reference evidence="9 10" key="1">
    <citation type="submission" date="2020-05" db="EMBL/GenBank/DDBJ databases">
        <title>Nakamurella sp. DB0629 isolated from air conditioner.</title>
        <authorList>
            <person name="Kim D.H."/>
            <person name="Kim D.-U."/>
        </authorList>
    </citation>
    <scope>NUCLEOTIDE SEQUENCE [LARGE SCALE GENOMIC DNA]</scope>
    <source>
        <strain evidence="9 10">DB0629</strain>
    </source>
</reference>
<comment type="similarity">
    <text evidence="6">Belongs to the RnpA family.</text>
</comment>
<evidence type="ECO:0000313" key="9">
    <source>
        <dbReference type="EMBL" id="NNG36889.1"/>
    </source>
</evidence>
<organism evidence="9 10">
    <name type="scientific">Nakamurella aerolata</name>
    <dbReference type="NCBI Taxonomy" id="1656892"/>
    <lineage>
        <taxon>Bacteria</taxon>
        <taxon>Bacillati</taxon>
        <taxon>Actinomycetota</taxon>
        <taxon>Actinomycetes</taxon>
        <taxon>Nakamurellales</taxon>
        <taxon>Nakamurellaceae</taxon>
        <taxon>Nakamurella</taxon>
    </lineage>
</organism>
<feature type="compositionally biased region" description="Low complexity" evidence="8">
    <location>
        <begin position="131"/>
        <end position="142"/>
    </location>
</feature>
<evidence type="ECO:0000256" key="4">
    <source>
        <dbReference type="ARBA" id="ARBA00022801"/>
    </source>
</evidence>
<gene>
    <name evidence="6 9" type="primary">rnpA</name>
    <name evidence="9" type="ORF">HKD39_14450</name>
</gene>
<keyword evidence="1 6" id="KW-0819">tRNA processing</keyword>
<dbReference type="GO" id="GO:0042781">
    <property type="term" value="F:3'-tRNA processing endoribonuclease activity"/>
    <property type="evidence" value="ECO:0007669"/>
    <property type="project" value="TreeGrafter"/>
</dbReference>
<dbReference type="HAMAP" id="MF_00227">
    <property type="entry name" value="RNase_P"/>
    <property type="match status" value="1"/>
</dbReference>
<dbReference type="GO" id="GO:0001682">
    <property type="term" value="P:tRNA 5'-leader removal"/>
    <property type="evidence" value="ECO:0007669"/>
    <property type="project" value="UniProtKB-UniRule"/>
</dbReference>
<evidence type="ECO:0000256" key="1">
    <source>
        <dbReference type="ARBA" id="ARBA00022694"/>
    </source>
</evidence>
<keyword evidence="10" id="KW-1185">Reference proteome</keyword>
<dbReference type="EMBL" id="JABEND010000008">
    <property type="protein sequence ID" value="NNG36889.1"/>
    <property type="molecule type" value="Genomic_DNA"/>
</dbReference>
<protein>
    <recommendedName>
        <fullName evidence="6 7">Ribonuclease P protein component</fullName>
        <shortName evidence="6">RNase P protein</shortName>
        <shortName evidence="6">RNaseP protein</shortName>
        <ecNumber evidence="6 7">3.1.26.5</ecNumber>
    </recommendedName>
    <alternativeName>
        <fullName evidence="6">Protein C5</fullName>
    </alternativeName>
</protein>